<dbReference type="Pfam" id="PF07681">
    <property type="entry name" value="DoxX"/>
    <property type="match status" value="1"/>
</dbReference>
<name>A0A3D4T053_9CORY</name>
<dbReference type="InterPro" id="IPR051907">
    <property type="entry name" value="DoxX-like_oxidoreductase"/>
</dbReference>
<proteinExistence type="inferred from homology"/>
<dbReference type="Proteomes" id="UP000261739">
    <property type="component" value="Unassembled WGS sequence"/>
</dbReference>
<evidence type="ECO:0000256" key="1">
    <source>
        <dbReference type="ARBA" id="ARBA00004651"/>
    </source>
</evidence>
<evidence type="ECO:0000313" key="9">
    <source>
        <dbReference type="EMBL" id="HCT14893.1"/>
    </source>
</evidence>
<comment type="caution">
    <text evidence="9">The sequence shown here is derived from an EMBL/GenBank/DDBJ whole genome shotgun (WGS) entry which is preliminary data.</text>
</comment>
<feature type="compositionally biased region" description="Low complexity" evidence="7">
    <location>
        <begin position="88"/>
        <end position="101"/>
    </location>
</feature>
<feature type="compositionally biased region" description="Acidic residues" evidence="7">
    <location>
        <begin position="15"/>
        <end position="28"/>
    </location>
</feature>
<feature type="compositionally biased region" description="Acidic residues" evidence="7">
    <location>
        <begin position="102"/>
        <end position="115"/>
    </location>
</feature>
<feature type="compositionally biased region" description="Basic and acidic residues" evidence="7">
    <location>
        <begin position="1"/>
        <end position="14"/>
    </location>
</feature>
<keyword evidence="5 8" id="KW-1133">Transmembrane helix</keyword>
<gene>
    <name evidence="9" type="ORF">DIW82_08950</name>
</gene>
<dbReference type="PANTHER" id="PTHR33452:SF1">
    <property type="entry name" value="INNER MEMBRANE PROTEIN YPHA-RELATED"/>
    <property type="match status" value="1"/>
</dbReference>
<keyword evidence="3" id="KW-1003">Cell membrane</keyword>
<evidence type="ECO:0000256" key="8">
    <source>
        <dbReference type="SAM" id="Phobius"/>
    </source>
</evidence>
<feature type="transmembrane region" description="Helical" evidence="8">
    <location>
        <begin position="405"/>
        <end position="425"/>
    </location>
</feature>
<dbReference type="InterPro" id="IPR032808">
    <property type="entry name" value="DoxX"/>
</dbReference>
<protein>
    <recommendedName>
        <fullName evidence="11">DoxX family protein</fullName>
    </recommendedName>
</protein>
<feature type="region of interest" description="Disordered" evidence="7">
    <location>
        <begin position="1"/>
        <end position="139"/>
    </location>
</feature>
<evidence type="ECO:0000256" key="6">
    <source>
        <dbReference type="ARBA" id="ARBA00023136"/>
    </source>
</evidence>
<evidence type="ECO:0008006" key="11">
    <source>
        <dbReference type="Google" id="ProtNLM"/>
    </source>
</evidence>
<keyword evidence="4 8" id="KW-0812">Transmembrane</keyword>
<dbReference type="EMBL" id="DQID01000233">
    <property type="protein sequence ID" value="HCT14893.1"/>
    <property type="molecule type" value="Genomic_DNA"/>
</dbReference>
<comment type="similarity">
    <text evidence="2">Belongs to the DoxX family.</text>
</comment>
<sequence>MSRKRDRLDDRVGDLDDVSDIEDFDVPDVPDAPEGIDVPDAVEQREADDAAGDGAAGAGDGAAGTAPTSRVSRDIYDVVGRARPQKIAPAASGAGGPAAADPAEDEAGNEGEDAAPTEVFATGDGGQADDGYRLPESADAADGAAAVTADETATTAFAGTPAAYTDPGPVYESPFDENGGYVHADGSAGSQDVAADDGDNETRVFAPAGAAAAAGAVGAAGAAAAAGDGYDGYDETYGAVPVPQQEAEEADRAAADEAASTRRGTLDLGLLILRLVAGVLLGLRGVQTLFAFGGDPGIDSLEQVLGSYDGAQVLAIALPVAELVGGVLLLLGLLTPVGGALALVSASFMALHYLSGSGAEYWPYQLDANAQAWAFLAVLGLVLVFTGPGRYAVDGSRGWATRPRASAWLWAVIGLAGAAALWILVGGGNPF</sequence>
<evidence type="ECO:0000256" key="7">
    <source>
        <dbReference type="SAM" id="MobiDB-lite"/>
    </source>
</evidence>
<evidence type="ECO:0000256" key="5">
    <source>
        <dbReference type="ARBA" id="ARBA00022989"/>
    </source>
</evidence>
<evidence type="ECO:0000256" key="4">
    <source>
        <dbReference type="ARBA" id="ARBA00022692"/>
    </source>
</evidence>
<dbReference type="STRING" id="863239.GCA_000213935_02276"/>
<dbReference type="AlphaFoldDB" id="A0A3D4T053"/>
<dbReference type="GO" id="GO:0005886">
    <property type="term" value="C:plasma membrane"/>
    <property type="evidence" value="ECO:0007669"/>
    <property type="project" value="UniProtKB-SubCell"/>
</dbReference>
<evidence type="ECO:0000256" key="3">
    <source>
        <dbReference type="ARBA" id="ARBA00022475"/>
    </source>
</evidence>
<dbReference type="PANTHER" id="PTHR33452">
    <property type="entry name" value="OXIDOREDUCTASE CATD-RELATED"/>
    <property type="match status" value="1"/>
</dbReference>
<organism evidence="9 10">
    <name type="scientific">Corynebacterium nuruki</name>
    <dbReference type="NCBI Taxonomy" id="1032851"/>
    <lineage>
        <taxon>Bacteria</taxon>
        <taxon>Bacillati</taxon>
        <taxon>Actinomycetota</taxon>
        <taxon>Actinomycetes</taxon>
        <taxon>Mycobacteriales</taxon>
        <taxon>Corynebacteriaceae</taxon>
        <taxon>Corynebacterium</taxon>
    </lineage>
</organism>
<accession>A0A3D4T053</accession>
<feature type="transmembrane region" description="Helical" evidence="8">
    <location>
        <begin position="370"/>
        <end position="393"/>
    </location>
</feature>
<keyword evidence="6 8" id="KW-0472">Membrane</keyword>
<evidence type="ECO:0000313" key="10">
    <source>
        <dbReference type="Proteomes" id="UP000261739"/>
    </source>
</evidence>
<evidence type="ECO:0000256" key="2">
    <source>
        <dbReference type="ARBA" id="ARBA00006679"/>
    </source>
</evidence>
<feature type="transmembrane region" description="Helical" evidence="8">
    <location>
        <begin position="313"/>
        <end position="334"/>
    </location>
</feature>
<feature type="transmembrane region" description="Helical" evidence="8">
    <location>
        <begin position="341"/>
        <end position="364"/>
    </location>
</feature>
<feature type="transmembrane region" description="Helical" evidence="8">
    <location>
        <begin position="271"/>
        <end position="293"/>
    </location>
</feature>
<comment type="subcellular location">
    <subcellularLocation>
        <location evidence="1">Cell membrane</location>
        <topology evidence="1">Multi-pass membrane protein</topology>
    </subcellularLocation>
</comment>
<reference evidence="9 10" key="1">
    <citation type="journal article" date="2018" name="Nat. Biotechnol.">
        <title>A standardized bacterial taxonomy based on genome phylogeny substantially revises the tree of life.</title>
        <authorList>
            <person name="Parks D.H."/>
            <person name="Chuvochina M."/>
            <person name="Waite D.W."/>
            <person name="Rinke C."/>
            <person name="Skarshewski A."/>
            <person name="Chaumeil P.A."/>
            <person name="Hugenholtz P."/>
        </authorList>
    </citation>
    <scope>NUCLEOTIDE SEQUENCE [LARGE SCALE GENOMIC DNA]</scope>
    <source>
        <strain evidence="9">UBA11247</strain>
    </source>
</reference>